<feature type="compositionally biased region" description="Basic and acidic residues" evidence="1">
    <location>
        <begin position="70"/>
        <end position="79"/>
    </location>
</feature>
<feature type="compositionally biased region" description="Polar residues" evidence="1">
    <location>
        <begin position="32"/>
        <end position="48"/>
    </location>
</feature>
<evidence type="ECO:0000313" key="2">
    <source>
        <dbReference type="EMBL" id="JAP91900.1"/>
    </source>
</evidence>
<gene>
    <name evidence="2" type="ORF">TPC1_16333</name>
</gene>
<accession>A0A146K4R3</accession>
<dbReference type="InterPro" id="IPR051291">
    <property type="entry name" value="CIMAP"/>
</dbReference>
<organism evidence="2">
    <name type="scientific">Trepomonas sp. PC1</name>
    <dbReference type="NCBI Taxonomy" id="1076344"/>
    <lineage>
        <taxon>Eukaryota</taxon>
        <taxon>Metamonada</taxon>
        <taxon>Diplomonadida</taxon>
        <taxon>Hexamitidae</taxon>
        <taxon>Hexamitinae</taxon>
        <taxon>Trepomonas</taxon>
    </lineage>
</organism>
<dbReference type="Pfam" id="PF07004">
    <property type="entry name" value="SHIPPO-rpt"/>
    <property type="match status" value="6"/>
</dbReference>
<proteinExistence type="predicted"/>
<name>A0A146K4R3_9EUKA</name>
<feature type="region of interest" description="Disordered" evidence="1">
    <location>
        <begin position="1"/>
        <end position="131"/>
    </location>
</feature>
<sequence length="363" mass="40745">MPPIKPNKQVKFSNPAPDQYNPIESTIRKSAPQFSLSPKLSYKSNQSELGPGAYDPKIRPSSKMISLSGRHPELTKEDMPGPGQYKPQNGIGESKFNSFTFNSPLHKELKSFGPGPAGYQIPTRPESPQFSIRGKQKSIMNTDSLQKPGPNQYNPKLSSSAKQIAFKSRYDIIKNEQTPGPGHYKLDLNNDRAFTFGERTNVCLKSESPGPIYLPEAKQLTQKISIREKLVQKIISENPSPDRYSPTRPVSSLGTSLKSRVEYHHFEEKPGPDQYSLDKYTKTRPGSPSFSLYSKHFPGQKDQEVPAPNRYENLAKRSSSPVLSMRFRVPLAKDTCAETPGPGEYDVCKKKTDKYACFKQKKK</sequence>
<reference evidence="2" key="1">
    <citation type="submission" date="2015-07" db="EMBL/GenBank/DDBJ databases">
        <title>Adaptation to a free-living lifestyle via gene acquisitions in the diplomonad Trepomonas sp. PC1.</title>
        <authorList>
            <person name="Xu F."/>
            <person name="Jerlstrom-Hultqvist J."/>
            <person name="Kolisko M."/>
            <person name="Simpson A.G.B."/>
            <person name="Roger A.J."/>
            <person name="Svard S.G."/>
            <person name="Andersson J.O."/>
        </authorList>
    </citation>
    <scope>NUCLEOTIDE SEQUENCE</scope>
    <source>
        <strain evidence="2">PC1</strain>
    </source>
</reference>
<evidence type="ECO:0000256" key="1">
    <source>
        <dbReference type="SAM" id="MobiDB-lite"/>
    </source>
</evidence>
<dbReference type="PANTHER" id="PTHR21580:SF28">
    <property type="entry name" value="BOREALIN N-TERMINAL DOMAIN-CONTAINING PROTEIN-RELATED"/>
    <property type="match status" value="1"/>
</dbReference>
<protein>
    <submittedName>
        <fullName evidence="2">H-SHIPPO 1</fullName>
    </submittedName>
</protein>
<dbReference type="AlphaFoldDB" id="A0A146K4R3"/>
<dbReference type="InterPro" id="IPR010736">
    <property type="entry name" value="SHIPPO-rpt"/>
</dbReference>
<dbReference type="PANTHER" id="PTHR21580">
    <property type="entry name" value="SHIPPO-1-RELATED"/>
    <property type="match status" value="1"/>
</dbReference>
<dbReference type="EMBL" id="GDID01004706">
    <property type="protein sequence ID" value="JAP91900.1"/>
    <property type="molecule type" value="Transcribed_RNA"/>
</dbReference>